<name>A0A161PS68_BDEBC</name>
<dbReference type="SUPFAM" id="SSF56925">
    <property type="entry name" value="OMPA-like"/>
    <property type="match status" value="1"/>
</dbReference>
<dbReference type="OrthoDB" id="5290860at2"/>
<evidence type="ECO:0000313" key="5">
    <source>
        <dbReference type="Proteomes" id="UP000075799"/>
    </source>
</evidence>
<dbReference type="InterPro" id="IPR011250">
    <property type="entry name" value="OMP/PagP_B-barrel"/>
</dbReference>
<dbReference type="Pfam" id="PF13505">
    <property type="entry name" value="OMP_b-brl"/>
    <property type="match status" value="1"/>
</dbReference>
<keyword evidence="1 2" id="KW-0732">Signal</keyword>
<evidence type="ECO:0000256" key="1">
    <source>
        <dbReference type="ARBA" id="ARBA00022729"/>
    </source>
</evidence>
<organism evidence="4 5">
    <name type="scientific">Bdellovibrio bacteriovorus</name>
    <dbReference type="NCBI Taxonomy" id="959"/>
    <lineage>
        <taxon>Bacteria</taxon>
        <taxon>Pseudomonadati</taxon>
        <taxon>Bdellovibrionota</taxon>
        <taxon>Bdellovibrionia</taxon>
        <taxon>Bdellovibrionales</taxon>
        <taxon>Pseudobdellovibrionaceae</taxon>
        <taxon>Bdellovibrio</taxon>
    </lineage>
</organism>
<gene>
    <name evidence="4" type="ORF">AZI87_12305</name>
</gene>
<feature type="chain" id="PRO_5007824789" description="Outer membrane protein beta-barrel domain-containing protein" evidence="2">
    <location>
        <begin position="28"/>
        <end position="255"/>
    </location>
</feature>
<dbReference type="RefSeq" id="WP_063207479.1">
    <property type="nucleotide sequence ID" value="NZ_LUKD01000005.1"/>
</dbReference>
<evidence type="ECO:0000313" key="4">
    <source>
        <dbReference type="EMBL" id="KYG65328.1"/>
    </source>
</evidence>
<evidence type="ECO:0000256" key="2">
    <source>
        <dbReference type="SAM" id="SignalP"/>
    </source>
</evidence>
<reference evidence="4 5" key="1">
    <citation type="submission" date="2016-03" db="EMBL/GenBank/DDBJ databases">
        <authorList>
            <person name="Ploux O."/>
        </authorList>
    </citation>
    <scope>NUCLEOTIDE SEQUENCE [LARGE SCALE GENOMIC DNA]</scope>
    <source>
        <strain evidence="4 5">EC13</strain>
    </source>
</reference>
<protein>
    <recommendedName>
        <fullName evidence="3">Outer membrane protein beta-barrel domain-containing protein</fullName>
    </recommendedName>
</protein>
<dbReference type="AlphaFoldDB" id="A0A161PS68"/>
<dbReference type="InterPro" id="IPR027385">
    <property type="entry name" value="Beta-barrel_OMP"/>
</dbReference>
<dbReference type="Gene3D" id="2.40.160.20">
    <property type="match status" value="1"/>
</dbReference>
<dbReference type="Proteomes" id="UP000075799">
    <property type="component" value="Unassembled WGS sequence"/>
</dbReference>
<sequence>MKTASTFQFILLAFLLGALAVPNLAQAQSDHKSYLLSQVDPDEAYDPFTDYSEFDEESDEEADINFFRNGRFFTIGLAGGYRGFTGNFADSYEAAPTFGIFLSYFFDLRLAMTLGFQTGDHAVKFTVNNQSKTYTGNVSITSVNVDLKYYLNTQNVTRGLADLNPYILGGLGQFYRTYTISGLDGFSRDSTMGFDVGAGLEIPLMRKKAYLGIQGTYHYVNFSDENKSYVDGSEKLDKNLTGDFYNFLFILGMNF</sequence>
<comment type="caution">
    <text evidence="4">The sequence shown here is derived from an EMBL/GenBank/DDBJ whole genome shotgun (WGS) entry which is preliminary data.</text>
</comment>
<accession>A0A161PS68</accession>
<proteinExistence type="predicted"/>
<feature type="signal peptide" evidence="2">
    <location>
        <begin position="1"/>
        <end position="27"/>
    </location>
</feature>
<evidence type="ECO:0000259" key="3">
    <source>
        <dbReference type="Pfam" id="PF13505"/>
    </source>
</evidence>
<feature type="domain" description="Outer membrane protein beta-barrel" evidence="3">
    <location>
        <begin position="76"/>
        <end position="232"/>
    </location>
</feature>
<dbReference type="EMBL" id="LUKD01000005">
    <property type="protein sequence ID" value="KYG65328.1"/>
    <property type="molecule type" value="Genomic_DNA"/>
</dbReference>